<evidence type="ECO:0000259" key="2">
    <source>
        <dbReference type="Pfam" id="PF10756"/>
    </source>
</evidence>
<feature type="domain" description="Low molecular weight protein antigen 6 PH" evidence="2">
    <location>
        <begin position="80"/>
        <end position="149"/>
    </location>
</feature>
<evidence type="ECO:0000256" key="1">
    <source>
        <dbReference type="SAM" id="Phobius"/>
    </source>
</evidence>
<proteinExistence type="predicted"/>
<name>A0ABT4TU20_9ACTN</name>
<sequence>MGTSAGEAAVEGTASGGSTGLPKVYRPRNIRLVAYGLAVIVVATMAVLAVMLPPDWRLQDRVGLVLLGLVGAGALHLLGRPRLVAADDGVTVVNGIRTYVLEWAEIVDVQMREGEPWPSVDLADGATLAVMGIQSNDGDLALKNLEDFRSHLRDRGEAEEPGR</sequence>
<evidence type="ECO:0000313" key="3">
    <source>
        <dbReference type="EMBL" id="MDA2807657.1"/>
    </source>
</evidence>
<keyword evidence="1" id="KW-1133">Transmembrane helix</keyword>
<organism evidence="3 4">
    <name type="scientific">Nocardiopsis suaedae</name>
    <dbReference type="NCBI Taxonomy" id="3018444"/>
    <lineage>
        <taxon>Bacteria</taxon>
        <taxon>Bacillati</taxon>
        <taxon>Actinomycetota</taxon>
        <taxon>Actinomycetes</taxon>
        <taxon>Streptosporangiales</taxon>
        <taxon>Nocardiopsidaceae</taxon>
        <taxon>Nocardiopsis</taxon>
    </lineage>
</organism>
<dbReference type="RefSeq" id="WP_270680285.1">
    <property type="nucleotide sequence ID" value="NZ_JAQFWP010000060.1"/>
</dbReference>
<keyword evidence="1" id="KW-0472">Membrane</keyword>
<keyword evidence="4" id="KW-1185">Reference proteome</keyword>
<gene>
    <name evidence="3" type="ORF">O4U47_24315</name>
</gene>
<accession>A0ABT4TU20</accession>
<dbReference type="Proteomes" id="UP001165685">
    <property type="component" value="Unassembled WGS sequence"/>
</dbReference>
<dbReference type="Pfam" id="PF10756">
    <property type="entry name" value="bPH_6"/>
    <property type="match status" value="1"/>
</dbReference>
<dbReference type="EMBL" id="JAQFWP010000060">
    <property type="protein sequence ID" value="MDA2807657.1"/>
    <property type="molecule type" value="Genomic_DNA"/>
</dbReference>
<feature type="transmembrane region" description="Helical" evidence="1">
    <location>
        <begin position="58"/>
        <end position="78"/>
    </location>
</feature>
<protein>
    <submittedName>
        <fullName evidence="3">PH domain-containing protein</fullName>
    </submittedName>
</protein>
<reference evidence="3" key="1">
    <citation type="submission" date="2023-01" db="EMBL/GenBank/DDBJ databases">
        <title>Draft genome sequence of Nocardiopsis sp. LSu2-4 isolated from halophytes.</title>
        <authorList>
            <person name="Duangmal K."/>
            <person name="Chantavorakit T."/>
        </authorList>
    </citation>
    <scope>NUCLEOTIDE SEQUENCE</scope>
    <source>
        <strain evidence="3">LSu2-4</strain>
    </source>
</reference>
<comment type="caution">
    <text evidence="3">The sequence shown here is derived from an EMBL/GenBank/DDBJ whole genome shotgun (WGS) entry which is preliminary data.</text>
</comment>
<dbReference type="InterPro" id="IPR019692">
    <property type="entry name" value="CFP-6_PH"/>
</dbReference>
<evidence type="ECO:0000313" key="4">
    <source>
        <dbReference type="Proteomes" id="UP001165685"/>
    </source>
</evidence>
<feature type="transmembrane region" description="Helical" evidence="1">
    <location>
        <begin position="32"/>
        <end position="52"/>
    </location>
</feature>
<keyword evidence="1" id="KW-0812">Transmembrane</keyword>